<feature type="domain" description="HTH luxR-type" evidence="4">
    <location>
        <begin position="262"/>
        <end position="327"/>
    </location>
</feature>
<proteinExistence type="predicted"/>
<protein>
    <submittedName>
        <fullName evidence="5">DNA-binding CsgD family transcriptional regulator</fullName>
    </submittedName>
</protein>
<evidence type="ECO:0000313" key="5">
    <source>
        <dbReference type="EMBL" id="MBB5803422.1"/>
    </source>
</evidence>
<dbReference type="PANTHER" id="PTHR43214">
    <property type="entry name" value="TWO-COMPONENT RESPONSE REGULATOR"/>
    <property type="match status" value="1"/>
</dbReference>
<dbReference type="RefSeq" id="WP_184920771.1">
    <property type="nucleotide sequence ID" value="NZ_JACHMO010000001.1"/>
</dbReference>
<keyword evidence="2 5" id="KW-0238">DNA-binding</keyword>
<dbReference type="GO" id="GO:0003677">
    <property type="term" value="F:DNA binding"/>
    <property type="evidence" value="ECO:0007669"/>
    <property type="project" value="UniProtKB-KW"/>
</dbReference>
<dbReference type="PROSITE" id="PS50043">
    <property type="entry name" value="HTH_LUXR_2"/>
    <property type="match status" value="1"/>
</dbReference>
<evidence type="ECO:0000256" key="3">
    <source>
        <dbReference type="ARBA" id="ARBA00023163"/>
    </source>
</evidence>
<dbReference type="Gene3D" id="1.10.10.10">
    <property type="entry name" value="Winged helix-like DNA-binding domain superfamily/Winged helix DNA-binding domain"/>
    <property type="match status" value="1"/>
</dbReference>
<organism evidence="5 6">
    <name type="scientific">Saccharothrix ecbatanensis</name>
    <dbReference type="NCBI Taxonomy" id="1105145"/>
    <lineage>
        <taxon>Bacteria</taxon>
        <taxon>Bacillati</taxon>
        <taxon>Actinomycetota</taxon>
        <taxon>Actinomycetes</taxon>
        <taxon>Pseudonocardiales</taxon>
        <taxon>Pseudonocardiaceae</taxon>
        <taxon>Saccharothrix</taxon>
    </lineage>
</organism>
<dbReference type="InterPro" id="IPR000792">
    <property type="entry name" value="Tscrpt_reg_LuxR_C"/>
</dbReference>
<evidence type="ECO:0000259" key="4">
    <source>
        <dbReference type="PROSITE" id="PS50043"/>
    </source>
</evidence>
<dbReference type="PANTHER" id="PTHR43214:SF24">
    <property type="entry name" value="TRANSCRIPTIONAL REGULATORY PROTEIN NARL-RELATED"/>
    <property type="match status" value="1"/>
</dbReference>
<dbReference type="SMART" id="SM00421">
    <property type="entry name" value="HTH_LUXR"/>
    <property type="match status" value="1"/>
</dbReference>
<dbReference type="AlphaFoldDB" id="A0A7W9HJG1"/>
<gene>
    <name evidence="5" type="ORF">F4560_003190</name>
</gene>
<dbReference type="InterPro" id="IPR036388">
    <property type="entry name" value="WH-like_DNA-bd_sf"/>
</dbReference>
<dbReference type="InterPro" id="IPR039420">
    <property type="entry name" value="WalR-like"/>
</dbReference>
<dbReference type="InterPro" id="IPR016032">
    <property type="entry name" value="Sig_transdc_resp-reg_C-effctor"/>
</dbReference>
<reference evidence="5 6" key="1">
    <citation type="submission" date="2020-08" db="EMBL/GenBank/DDBJ databases">
        <title>Sequencing the genomes of 1000 actinobacteria strains.</title>
        <authorList>
            <person name="Klenk H.-P."/>
        </authorList>
    </citation>
    <scope>NUCLEOTIDE SEQUENCE [LARGE SCALE GENOMIC DNA]</scope>
    <source>
        <strain evidence="5 6">DSM 45486</strain>
    </source>
</reference>
<dbReference type="CDD" id="cd06170">
    <property type="entry name" value="LuxR_C_like"/>
    <property type="match status" value="1"/>
</dbReference>
<keyword evidence="1" id="KW-0805">Transcription regulation</keyword>
<evidence type="ECO:0000256" key="1">
    <source>
        <dbReference type="ARBA" id="ARBA00023015"/>
    </source>
</evidence>
<dbReference type="Pfam" id="PF00196">
    <property type="entry name" value="GerE"/>
    <property type="match status" value="1"/>
</dbReference>
<dbReference type="GO" id="GO:0006355">
    <property type="term" value="P:regulation of DNA-templated transcription"/>
    <property type="evidence" value="ECO:0007669"/>
    <property type="project" value="InterPro"/>
</dbReference>
<dbReference type="EMBL" id="JACHMO010000001">
    <property type="protein sequence ID" value="MBB5803422.1"/>
    <property type="molecule type" value="Genomic_DNA"/>
</dbReference>
<sequence>MGDGESGLLVGLVSAEAAAVFDQLSRGPGLPVGGDRGMFDLNDRACGELFDAGVLTFFGSGEQRLVRAVHPSIAVRRLLDRQHHRLVELQLQLAGAWERFAGMVSPTTGLLGDTIDDGQIEIIRDYPEMTRLAAGLYRSPKRLLRATLNGHFVSGSTTEGVLLPPRDAVDSGVEFRMIYDVKHVSDQWGSHSVGQSVRAGEQAKVRKTVPVKMMHVDDSVALVTIDAAGSLGALHVRSPSLLAVLAQWFDMLWDDPGSTVIGGQDLVSLTATQQKVLRLMASGFTDTAIAHQTNTAVRTVRRHVTAILDILGAESRFTAGVAAAKRGWL</sequence>
<accession>A0A7W9HJG1</accession>
<dbReference type="Proteomes" id="UP000552097">
    <property type="component" value="Unassembled WGS sequence"/>
</dbReference>
<comment type="caution">
    <text evidence="5">The sequence shown here is derived from an EMBL/GenBank/DDBJ whole genome shotgun (WGS) entry which is preliminary data.</text>
</comment>
<evidence type="ECO:0000313" key="6">
    <source>
        <dbReference type="Proteomes" id="UP000552097"/>
    </source>
</evidence>
<name>A0A7W9HJG1_9PSEU</name>
<keyword evidence="3" id="KW-0804">Transcription</keyword>
<evidence type="ECO:0000256" key="2">
    <source>
        <dbReference type="ARBA" id="ARBA00023125"/>
    </source>
</evidence>
<keyword evidence="6" id="KW-1185">Reference proteome</keyword>
<dbReference type="SUPFAM" id="SSF46894">
    <property type="entry name" value="C-terminal effector domain of the bipartite response regulators"/>
    <property type="match status" value="1"/>
</dbReference>